<feature type="compositionally biased region" description="Low complexity" evidence="3">
    <location>
        <begin position="531"/>
        <end position="549"/>
    </location>
</feature>
<dbReference type="GO" id="GO:0030132">
    <property type="term" value="C:clathrin coat of coated pit"/>
    <property type="evidence" value="ECO:0007669"/>
    <property type="project" value="TreeGrafter"/>
</dbReference>
<sequence length="949" mass="101646">MWNFQYHANQHLTQTCLDFGRKHCGICSYCIFDIQGWERGMLGQGKGWERGGVADVNGTGKIQAAAAAVFLKRSGLKEPVLHKIWECCDRLGRGYLDKQAMVVALKLVALAQIGKDVDMAHISLPAPIPSMSASLPRTASPPVVVDNLWAVTPDEKTRYDTIFDGLAPTDNKLSGEKVRPVFLNSKLNVETLSKIWDLSDIDADGLLDRDEFAVEQSTWVVSSVEKSQADVVFKQIDTDVDGFVNGEEVRPILIQSGVPQPELAQIWNLCDIKQTGKLNSEQFALAMYLVNQAKNGTKPPSQLSPEMIPPSSRPKPTSDATNLDDLSLPGGAQLGGDTGLNKEMESISKEIDGFGKEKVQLQQDIRDKEEQVKTRMLEVESLQTELDSNQSQIRQLSNHKSDAERKLEELEEQKQKADGLLAEVQKQCQETKASLEALQQQIKHQQSAVDNQVEELNRAQKELEALRQEELASEQKKEASTNQLDMLQTNLKQTNDEIAKLQSKINLVREGQQKLNSSISQYDSAIETSKTTGELPTVEELPPLSLEELSIGKSDDALSSRATDDPFKGKDLFAEVVGTGDNGDPFKSVDPFKDADPFKSDDFIADPFGGDPFKSDDPFAREPASAPSDPFKGDDPFSGGLTNGQADVKPASNDLFASFDAFAGAGFGSSGGTFSKSSSTDNFGGDPFKTDDVPEIPPKKSKAPPTNTTSTPSSTSAISSDPFQAFGPKDASSPSTSDPFGSASSVKSPSDPFSFSGSAKSEEGNDPFSTPSVSKKDDPFASFSSSSKVSDGASDPFTVSASTTSDKSVDMFGAFGMTPGQSEKQDPFVKGSDPFGGSFVSNFDSTVSSKDSSKSDSTLDPFGEKKKQPSDDPFGGNNADPFGASAANSDDPFGGSTAKPDDPFGGSTAKPGDPFGGSTAKPDDPFGGSASKSGGFADFANFGNVKVKP</sequence>
<accession>A0A2G8LHN6</accession>
<feature type="compositionally biased region" description="Basic and acidic residues" evidence="3">
    <location>
        <begin position="553"/>
        <end position="567"/>
    </location>
</feature>
<dbReference type="PANTHER" id="PTHR11216:SF176">
    <property type="entry name" value="EPIDERMAL GROWTH FACTOR RECEPTOR PATHWAY SUBSTRATE CLONE 15, ISOFORM A"/>
    <property type="match status" value="1"/>
</dbReference>
<evidence type="ECO:0000313" key="7">
    <source>
        <dbReference type="Proteomes" id="UP000230750"/>
    </source>
</evidence>
<comment type="caution">
    <text evidence="6">The sequence shown here is derived from an EMBL/GenBank/DDBJ whole genome shotgun (WGS) entry which is preliminary data.</text>
</comment>
<dbReference type="InterPro" id="IPR002048">
    <property type="entry name" value="EF_hand_dom"/>
</dbReference>
<proteinExistence type="predicted"/>
<dbReference type="GO" id="GO:0016197">
    <property type="term" value="P:endosomal transport"/>
    <property type="evidence" value="ECO:0007669"/>
    <property type="project" value="TreeGrafter"/>
</dbReference>
<dbReference type="PROSITE" id="PS00018">
    <property type="entry name" value="EF_HAND_1"/>
    <property type="match status" value="1"/>
</dbReference>
<feature type="region of interest" description="Disordered" evidence="3">
    <location>
        <begin position="598"/>
        <end position="649"/>
    </location>
</feature>
<dbReference type="EMBL" id="MRZV01000074">
    <property type="protein sequence ID" value="PIK59764.1"/>
    <property type="molecule type" value="Genomic_DNA"/>
</dbReference>
<dbReference type="AlphaFoldDB" id="A0A2G8LHN6"/>
<dbReference type="PROSITE" id="PS50222">
    <property type="entry name" value="EF_HAND_2"/>
    <property type="match status" value="1"/>
</dbReference>
<dbReference type="InterPro" id="IPR018247">
    <property type="entry name" value="EF_Hand_1_Ca_BS"/>
</dbReference>
<feature type="compositionally biased region" description="Low complexity" evidence="3">
    <location>
        <begin position="844"/>
        <end position="858"/>
    </location>
</feature>
<feature type="region of interest" description="Disordered" evidence="3">
    <location>
        <begin position="516"/>
        <end position="567"/>
    </location>
</feature>
<feature type="compositionally biased region" description="Polar residues" evidence="3">
    <location>
        <begin position="516"/>
        <end position="530"/>
    </location>
</feature>
<protein>
    <submittedName>
        <fullName evidence="6">Putative epidermal growth factor receptor substrate 15-like 1 isoform X3</fullName>
    </submittedName>
</protein>
<feature type="compositionally biased region" description="Polar residues" evidence="3">
    <location>
        <begin position="797"/>
        <end position="806"/>
    </location>
</feature>
<feature type="domain" description="EH" evidence="4">
    <location>
        <begin position="225"/>
        <end position="314"/>
    </location>
</feature>
<feature type="domain" description="EH" evidence="4">
    <location>
        <begin position="155"/>
        <end position="214"/>
    </location>
</feature>
<dbReference type="SMART" id="SM00027">
    <property type="entry name" value="EH"/>
    <property type="match status" value="3"/>
</dbReference>
<feature type="compositionally biased region" description="Low complexity" evidence="3">
    <location>
        <begin position="703"/>
        <end position="720"/>
    </location>
</feature>
<dbReference type="STRING" id="307972.A0A2G8LHN6"/>
<gene>
    <name evidence="6" type="ORF">BSL78_03336</name>
</gene>
<evidence type="ECO:0000313" key="6">
    <source>
        <dbReference type="EMBL" id="PIK59764.1"/>
    </source>
</evidence>
<evidence type="ECO:0000259" key="5">
    <source>
        <dbReference type="PROSITE" id="PS50222"/>
    </source>
</evidence>
<evidence type="ECO:0000256" key="1">
    <source>
        <dbReference type="ARBA" id="ARBA00022837"/>
    </source>
</evidence>
<dbReference type="PANTHER" id="PTHR11216">
    <property type="entry name" value="EH DOMAIN"/>
    <property type="match status" value="1"/>
</dbReference>
<feature type="domain" description="EF-hand" evidence="5">
    <location>
        <begin position="224"/>
        <end position="259"/>
    </location>
</feature>
<feature type="compositionally biased region" description="Low complexity" evidence="3">
    <location>
        <begin position="780"/>
        <end position="796"/>
    </location>
</feature>
<dbReference type="OrthoDB" id="524326at2759"/>
<evidence type="ECO:0000256" key="2">
    <source>
        <dbReference type="SAM" id="Coils"/>
    </source>
</evidence>
<dbReference type="InterPro" id="IPR000261">
    <property type="entry name" value="EH_dom"/>
</dbReference>
<feature type="domain" description="EH" evidence="4">
    <location>
        <begin position="70"/>
        <end position="139"/>
    </location>
</feature>
<dbReference type="GO" id="GO:0006897">
    <property type="term" value="P:endocytosis"/>
    <property type="evidence" value="ECO:0007669"/>
    <property type="project" value="TreeGrafter"/>
</dbReference>
<keyword evidence="6" id="KW-0675">Receptor</keyword>
<dbReference type="Proteomes" id="UP000230750">
    <property type="component" value="Unassembled WGS sequence"/>
</dbReference>
<feature type="region of interest" description="Disordered" evidence="3">
    <location>
        <begin position="296"/>
        <end position="340"/>
    </location>
</feature>
<reference evidence="6 7" key="1">
    <citation type="journal article" date="2017" name="PLoS Biol.">
        <title>The sea cucumber genome provides insights into morphological evolution and visceral regeneration.</title>
        <authorList>
            <person name="Zhang X."/>
            <person name="Sun L."/>
            <person name="Yuan J."/>
            <person name="Sun Y."/>
            <person name="Gao Y."/>
            <person name="Zhang L."/>
            <person name="Li S."/>
            <person name="Dai H."/>
            <person name="Hamel J.F."/>
            <person name="Liu C."/>
            <person name="Yu Y."/>
            <person name="Liu S."/>
            <person name="Lin W."/>
            <person name="Guo K."/>
            <person name="Jin S."/>
            <person name="Xu P."/>
            <person name="Storey K.B."/>
            <person name="Huan P."/>
            <person name="Zhang T."/>
            <person name="Zhou Y."/>
            <person name="Zhang J."/>
            <person name="Lin C."/>
            <person name="Li X."/>
            <person name="Xing L."/>
            <person name="Huo D."/>
            <person name="Sun M."/>
            <person name="Wang L."/>
            <person name="Mercier A."/>
            <person name="Li F."/>
            <person name="Yang H."/>
            <person name="Xiang J."/>
        </authorList>
    </citation>
    <scope>NUCLEOTIDE SEQUENCE [LARGE SCALE GENOMIC DNA]</scope>
    <source>
        <strain evidence="6">Shaxun</strain>
        <tissue evidence="6">Muscle</tissue>
    </source>
</reference>
<feature type="compositionally biased region" description="Low complexity" evidence="3">
    <location>
        <begin position="926"/>
        <end position="940"/>
    </location>
</feature>
<feature type="compositionally biased region" description="Polar residues" evidence="3">
    <location>
        <begin position="732"/>
        <end position="759"/>
    </location>
</feature>
<evidence type="ECO:0000259" key="4">
    <source>
        <dbReference type="PROSITE" id="PS50031"/>
    </source>
</evidence>
<keyword evidence="7" id="KW-1185">Reference proteome</keyword>
<dbReference type="SMART" id="SM00054">
    <property type="entry name" value="EFh"/>
    <property type="match status" value="4"/>
</dbReference>
<dbReference type="GO" id="GO:0045296">
    <property type="term" value="F:cadherin binding"/>
    <property type="evidence" value="ECO:0007669"/>
    <property type="project" value="TreeGrafter"/>
</dbReference>
<evidence type="ECO:0000256" key="3">
    <source>
        <dbReference type="SAM" id="MobiDB-lite"/>
    </source>
</evidence>
<dbReference type="Pfam" id="PF12763">
    <property type="entry name" value="EH"/>
    <property type="match status" value="3"/>
</dbReference>
<organism evidence="6 7">
    <name type="scientific">Stichopus japonicus</name>
    <name type="common">Sea cucumber</name>
    <dbReference type="NCBI Taxonomy" id="307972"/>
    <lineage>
        <taxon>Eukaryota</taxon>
        <taxon>Metazoa</taxon>
        <taxon>Echinodermata</taxon>
        <taxon>Eleutherozoa</taxon>
        <taxon>Echinozoa</taxon>
        <taxon>Holothuroidea</taxon>
        <taxon>Aspidochirotacea</taxon>
        <taxon>Aspidochirotida</taxon>
        <taxon>Stichopodidae</taxon>
        <taxon>Apostichopus</taxon>
    </lineage>
</organism>
<keyword evidence="2" id="KW-0175">Coiled coil</keyword>
<dbReference type="Gene3D" id="1.10.238.10">
    <property type="entry name" value="EF-hand"/>
    <property type="match status" value="3"/>
</dbReference>
<feature type="coiled-coil region" evidence="2">
    <location>
        <begin position="351"/>
        <end position="511"/>
    </location>
</feature>
<dbReference type="PROSITE" id="PS50031">
    <property type="entry name" value="EH"/>
    <property type="match status" value="3"/>
</dbReference>
<dbReference type="SUPFAM" id="SSF47473">
    <property type="entry name" value="EF-hand"/>
    <property type="match status" value="3"/>
</dbReference>
<name>A0A2G8LHN6_STIJA</name>
<dbReference type="SUPFAM" id="SSF57997">
    <property type="entry name" value="Tropomyosin"/>
    <property type="match status" value="1"/>
</dbReference>
<dbReference type="GO" id="GO:0005509">
    <property type="term" value="F:calcium ion binding"/>
    <property type="evidence" value="ECO:0007669"/>
    <property type="project" value="InterPro"/>
</dbReference>
<dbReference type="Gene3D" id="1.10.287.1490">
    <property type="match status" value="1"/>
</dbReference>
<dbReference type="InterPro" id="IPR011992">
    <property type="entry name" value="EF-hand-dom_pair"/>
</dbReference>
<dbReference type="CDD" id="cd00052">
    <property type="entry name" value="EH"/>
    <property type="match status" value="3"/>
</dbReference>
<keyword evidence="1" id="KW-0106">Calcium</keyword>
<feature type="region of interest" description="Disordered" evidence="3">
    <location>
        <begin position="670"/>
        <end position="949"/>
    </location>
</feature>